<dbReference type="RefSeq" id="WP_189258750.1">
    <property type="nucleotide sequence ID" value="NZ_BMRE01000055.1"/>
</dbReference>
<dbReference type="InterPro" id="IPR052019">
    <property type="entry name" value="F420H2_bilvrd_red/Heme_oxyg"/>
</dbReference>
<keyword evidence="4" id="KW-1185">Reference proteome</keyword>
<keyword evidence="1" id="KW-0560">Oxidoreductase</keyword>
<dbReference type="NCBIfam" id="TIGR03618">
    <property type="entry name" value="Rv1155_F420"/>
    <property type="match status" value="1"/>
</dbReference>
<evidence type="ECO:0000256" key="1">
    <source>
        <dbReference type="ARBA" id="ARBA00023002"/>
    </source>
</evidence>
<dbReference type="SUPFAM" id="SSF50475">
    <property type="entry name" value="FMN-binding split barrel"/>
    <property type="match status" value="1"/>
</dbReference>
<dbReference type="InterPro" id="IPR019920">
    <property type="entry name" value="F420-binding_dom_put"/>
</dbReference>
<dbReference type="Pfam" id="PF01243">
    <property type="entry name" value="PNPOx_N"/>
    <property type="match status" value="1"/>
</dbReference>
<dbReference type="InterPro" id="IPR012349">
    <property type="entry name" value="Split_barrel_FMN-bd"/>
</dbReference>
<dbReference type="PANTHER" id="PTHR35176:SF6">
    <property type="entry name" value="HEME OXYGENASE HI_0854-RELATED"/>
    <property type="match status" value="1"/>
</dbReference>
<dbReference type="Proteomes" id="UP000649573">
    <property type="component" value="Unassembled WGS sequence"/>
</dbReference>
<dbReference type="EMBL" id="BMRE01000055">
    <property type="protein sequence ID" value="GGU74442.1"/>
    <property type="molecule type" value="Genomic_DNA"/>
</dbReference>
<dbReference type="InterPro" id="IPR011576">
    <property type="entry name" value="Pyridox_Oxase_N"/>
</dbReference>
<organism evidence="3 4">
    <name type="scientific">Lentzea flava</name>
    <dbReference type="NCBI Taxonomy" id="103732"/>
    <lineage>
        <taxon>Bacteria</taxon>
        <taxon>Bacillati</taxon>
        <taxon>Actinomycetota</taxon>
        <taxon>Actinomycetes</taxon>
        <taxon>Pseudonocardiales</taxon>
        <taxon>Pseudonocardiaceae</taxon>
        <taxon>Lentzea</taxon>
    </lineage>
</organism>
<proteinExistence type="predicted"/>
<dbReference type="Gene3D" id="2.30.110.10">
    <property type="entry name" value="Electron Transport, Fmn-binding Protein, Chain A"/>
    <property type="match status" value="1"/>
</dbReference>
<evidence type="ECO:0000313" key="3">
    <source>
        <dbReference type="EMBL" id="GGU74442.1"/>
    </source>
</evidence>
<name>A0ABQ2V9U8_9PSEU</name>
<protein>
    <submittedName>
        <fullName evidence="3">PPOX class F420-dependent enzyme</fullName>
    </submittedName>
</protein>
<dbReference type="PANTHER" id="PTHR35176">
    <property type="entry name" value="HEME OXYGENASE HI_0854-RELATED"/>
    <property type="match status" value="1"/>
</dbReference>
<evidence type="ECO:0000313" key="4">
    <source>
        <dbReference type="Proteomes" id="UP000649573"/>
    </source>
</evidence>
<feature type="domain" description="Pyridoxamine 5'-phosphate oxidase N-terminal" evidence="2">
    <location>
        <begin position="7"/>
        <end position="108"/>
    </location>
</feature>
<reference evidence="4" key="1">
    <citation type="journal article" date="2019" name="Int. J. Syst. Evol. Microbiol.">
        <title>The Global Catalogue of Microorganisms (GCM) 10K type strain sequencing project: providing services to taxonomists for standard genome sequencing and annotation.</title>
        <authorList>
            <consortium name="The Broad Institute Genomics Platform"/>
            <consortium name="The Broad Institute Genome Sequencing Center for Infectious Disease"/>
            <person name="Wu L."/>
            <person name="Ma J."/>
        </authorList>
    </citation>
    <scope>NUCLEOTIDE SEQUENCE [LARGE SCALE GENOMIC DNA]</scope>
    <source>
        <strain evidence="4">JCM 3296</strain>
    </source>
</reference>
<sequence length="130" mass="14412">MATLSEPQRALLDSANYATVATLAKDGSPQTSVVWIKRDGDDVLFSTVVGRAKERHLRRDPRVSITVIDKDNPYHYTEFRGEASMTTEGGDDLIHELARKYTGDDYKGDVGTDNVRVIVRVKVSKTTGNL</sequence>
<evidence type="ECO:0000259" key="2">
    <source>
        <dbReference type="Pfam" id="PF01243"/>
    </source>
</evidence>
<comment type="caution">
    <text evidence="3">The sequence shown here is derived from an EMBL/GenBank/DDBJ whole genome shotgun (WGS) entry which is preliminary data.</text>
</comment>
<gene>
    <name evidence="3" type="ORF">GCM10010178_77320</name>
</gene>
<accession>A0ABQ2V9U8</accession>